<evidence type="ECO:0000259" key="8">
    <source>
        <dbReference type="PROSITE" id="PS50928"/>
    </source>
</evidence>
<gene>
    <name evidence="9" type="ORF">Amac_080320</name>
</gene>
<dbReference type="OrthoDB" id="2063054at2"/>
<comment type="similarity">
    <text evidence="7">Belongs to the binding-protein-dependent transport system permease family.</text>
</comment>
<feature type="transmembrane region" description="Helical" evidence="7">
    <location>
        <begin position="12"/>
        <end position="35"/>
    </location>
</feature>
<feature type="transmembrane region" description="Helical" evidence="7">
    <location>
        <begin position="178"/>
        <end position="200"/>
    </location>
</feature>
<feature type="domain" description="ABC transmembrane type-1" evidence="8">
    <location>
        <begin position="68"/>
        <end position="258"/>
    </location>
</feature>
<reference evidence="9 10" key="1">
    <citation type="submission" date="2019-10" db="EMBL/GenBank/DDBJ databases">
        <title>Whole genome shotgun sequence of Acrocarpospora macrocephala NBRC 16266.</title>
        <authorList>
            <person name="Ichikawa N."/>
            <person name="Kimura A."/>
            <person name="Kitahashi Y."/>
            <person name="Komaki H."/>
            <person name="Oguchi A."/>
        </authorList>
    </citation>
    <scope>NUCLEOTIDE SEQUENCE [LARGE SCALE GENOMIC DNA]</scope>
    <source>
        <strain evidence="9 10">NBRC 16266</strain>
    </source>
</reference>
<feature type="transmembrane region" description="Helical" evidence="7">
    <location>
        <begin position="139"/>
        <end position="157"/>
    </location>
</feature>
<dbReference type="InterPro" id="IPR035906">
    <property type="entry name" value="MetI-like_sf"/>
</dbReference>
<feature type="transmembrane region" description="Helical" evidence="7">
    <location>
        <begin position="72"/>
        <end position="94"/>
    </location>
</feature>
<dbReference type="Pfam" id="PF00528">
    <property type="entry name" value="BPD_transp_1"/>
    <property type="match status" value="1"/>
</dbReference>
<evidence type="ECO:0000256" key="7">
    <source>
        <dbReference type="RuleBase" id="RU363032"/>
    </source>
</evidence>
<dbReference type="AlphaFoldDB" id="A0A5M3WY64"/>
<dbReference type="PANTHER" id="PTHR43744:SF12">
    <property type="entry name" value="ABC TRANSPORTER PERMEASE PROTEIN MG189-RELATED"/>
    <property type="match status" value="1"/>
</dbReference>
<keyword evidence="4 7" id="KW-0812">Transmembrane</keyword>
<dbReference type="CDD" id="cd06261">
    <property type="entry name" value="TM_PBP2"/>
    <property type="match status" value="1"/>
</dbReference>
<keyword evidence="10" id="KW-1185">Reference proteome</keyword>
<dbReference type="SUPFAM" id="SSF161098">
    <property type="entry name" value="MetI-like"/>
    <property type="match status" value="1"/>
</dbReference>
<keyword evidence="3" id="KW-1003">Cell membrane</keyword>
<evidence type="ECO:0000313" key="9">
    <source>
        <dbReference type="EMBL" id="GES14435.1"/>
    </source>
</evidence>
<evidence type="ECO:0000313" key="10">
    <source>
        <dbReference type="Proteomes" id="UP000331127"/>
    </source>
</evidence>
<comment type="subcellular location">
    <subcellularLocation>
        <location evidence="1 7">Cell membrane</location>
        <topology evidence="1 7">Multi-pass membrane protein</topology>
    </subcellularLocation>
</comment>
<dbReference type="InterPro" id="IPR000515">
    <property type="entry name" value="MetI-like"/>
</dbReference>
<evidence type="ECO:0000256" key="5">
    <source>
        <dbReference type="ARBA" id="ARBA00022989"/>
    </source>
</evidence>
<name>A0A5M3WY64_9ACTN</name>
<evidence type="ECO:0000256" key="1">
    <source>
        <dbReference type="ARBA" id="ARBA00004651"/>
    </source>
</evidence>
<proteinExistence type="inferred from homology"/>
<dbReference type="Proteomes" id="UP000331127">
    <property type="component" value="Unassembled WGS sequence"/>
</dbReference>
<dbReference type="EMBL" id="BLAE01000059">
    <property type="protein sequence ID" value="GES14435.1"/>
    <property type="molecule type" value="Genomic_DNA"/>
</dbReference>
<comment type="caution">
    <text evidence="9">The sequence shown here is derived from an EMBL/GenBank/DDBJ whole genome shotgun (WGS) entry which is preliminary data.</text>
</comment>
<dbReference type="PANTHER" id="PTHR43744">
    <property type="entry name" value="ABC TRANSPORTER PERMEASE PROTEIN MG189-RELATED-RELATED"/>
    <property type="match status" value="1"/>
</dbReference>
<sequence>MTARTVTRETLTHLALALGGVIILAPFAIMVWTAFVPERLIFTGAGPGDLTLENFRIALREWDWLSAYRTSVVVAVITFVAQLVTCLPAGYVLARHRFRGHGVATWVMLGCLIVPGQVIAIPTYVVISRVGQLDTILALVWPSLTSAFGIFLFRQFILTLPQSIFDAARLDRVSEFGMVWRVVLPNVKPAITAFGIFSVVSSWNDLFWASVVLQSPDNATVPFAVTRFTDPEAGIQYGAQMAAASLAVLPLIIAFLVAQRQFIRGINLSATD</sequence>
<keyword evidence="2 7" id="KW-0813">Transport</keyword>
<accession>A0A5M3WY64</accession>
<dbReference type="RefSeq" id="WP_155359614.1">
    <property type="nucleotide sequence ID" value="NZ_BAAAHL010000036.1"/>
</dbReference>
<feature type="transmembrane region" description="Helical" evidence="7">
    <location>
        <begin position="237"/>
        <end position="258"/>
    </location>
</feature>
<keyword evidence="5 7" id="KW-1133">Transmembrane helix</keyword>
<organism evidence="9 10">
    <name type="scientific">Acrocarpospora macrocephala</name>
    <dbReference type="NCBI Taxonomy" id="150177"/>
    <lineage>
        <taxon>Bacteria</taxon>
        <taxon>Bacillati</taxon>
        <taxon>Actinomycetota</taxon>
        <taxon>Actinomycetes</taxon>
        <taxon>Streptosporangiales</taxon>
        <taxon>Streptosporangiaceae</taxon>
        <taxon>Acrocarpospora</taxon>
    </lineage>
</organism>
<evidence type="ECO:0000256" key="2">
    <source>
        <dbReference type="ARBA" id="ARBA00022448"/>
    </source>
</evidence>
<dbReference type="GO" id="GO:0005886">
    <property type="term" value="C:plasma membrane"/>
    <property type="evidence" value="ECO:0007669"/>
    <property type="project" value="UniProtKB-SubCell"/>
</dbReference>
<evidence type="ECO:0000256" key="4">
    <source>
        <dbReference type="ARBA" id="ARBA00022692"/>
    </source>
</evidence>
<feature type="transmembrane region" description="Helical" evidence="7">
    <location>
        <begin position="106"/>
        <end position="127"/>
    </location>
</feature>
<protein>
    <recommendedName>
        <fullName evidence="8">ABC transmembrane type-1 domain-containing protein</fullName>
    </recommendedName>
</protein>
<dbReference type="PROSITE" id="PS50928">
    <property type="entry name" value="ABC_TM1"/>
    <property type="match status" value="1"/>
</dbReference>
<dbReference type="GO" id="GO:0055085">
    <property type="term" value="P:transmembrane transport"/>
    <property type="evidence" value="ECO:0007669"/>
    <property type="project" value="InterPro"/>
</dbReference>
<evidence type="ECO:0000256" key="6">
    <source>
        <dbReference type="ARBA" id="ARBA00023136"/>
    </source>
</evidence>
<dbReference type="Gene3D" id="1.10.3720.10">
    <property type="entry name" value="MetI-like"/>
    <property type="match status" value="1"/>
</dbReference>
<evidence type="ECO:0000256" key="3">
    <source>
        <dbReference type="ARBA" id="ARBA00022475"/>
    </source>
</evidence>
<keyword evidence="6 7" id="KW-0472">Membrane</keyword>